<evidence type="ECO:0000259" key="2">
    <source>
        <dbReference type="Pfam" id="PF00156"/>
    </source>
</evidence>
<comment type="similarity">
    <text evidence="1">Belongs to the ComF/GntX family.</text>
</comment>
<proteinExistence type="inferred from homology"/>
<sequence>MKILSKIVNFLFPQICFTCKSSLSSDEILFCKTCFKKLPFVKSYCKRCGRLFSIDFSEVFEEDTLSYCGNCLKDPPPFERVFLGFHYREPISSLIQRAKFSENFELAYQLGRLLRKAIEVSFEFYDYILPVPLSKKRKRERGYNQSQLMLWGYGGFYLPKELLIRARHTRPQSELSLKERLENLKGAFAVRGSVKEKKILLFDDVMTSGATLYETAKVLKKAGAKEVHLLVLARA</sequence>
<dbReference type="InterPro" id="IPR029057">
    <property type="entry name" value="PRTase-like"/>
</dbReference>
<dbReference type="PANTHER" id="PTHR47505:SF1">
    <property type="entry name" value="DNA UTILIZATION PROTEIN YHGH"/>
    <property type="match status" value="1"/>
</dbReference>
<feature type="domain" description="Phosphoribosyltransferase" evidence="2">
    <location>
        <begin position="184"/>
        <end position="234"/>
    </location>
</feature>
<evidence type="ECO:0000256" key="1">
    <source>
        <dbReference type="ARBA" id="ARBA00008007"/>
    </source>
</evidence>
<dbReference type="InterPro" id="IPR051910">
    <property type="entry name" value="ComF/GntX_DNA_util-trans"/>
</dbReference>
<feature type="domain" description="Double zinc ribbon" evidence="3">
    <location>
        <begin position="7"/>
        <end position="72"/>
    </location>
</feature>
<gene>
    <name evidence="4" type="ORF">C0197_06515</name>
</gene>
<protein>
    <recommendedName>
        <fullName evidence="6">ComF family protein</fullName>
    </recommendedName>
</protein>
<dbReference type="SUPFAM" id="SSF53271">
    <property type="entry name" value="PRTase-like"/>
    <property type="match status" value="1"/>
</dbReference>
<name>A0A2N7PHZ3_9BACT</name>
<organism evidence="4 5">
    <name type="scientific">Caldimicrobium thiodismutans</name>
    <dbReference type="NCBI Taxonomy" id="1653476"/>
    <lineage>
        <taxon>Bacteria</taxon>
        <taxon>Pseudomonadati</taxon>
        <taxon>Thermodesulfobacteriota</taxon>
        <taxon>Thermodesulfobacteria</taxon>
        <taxon>Thermodesulfobacteriales</taxon>
        <taxon>Thermodesulfobacteriaceae</taxon>
        <taxon>Caldimicrobium</taxon>
    </lineage>
</organism>
<dbReference type="PANTHER" id="PTHR47505">
    <property type="entry name" value="DNA UTILIZATION PROTEIN YHGH"/>
    <property type="match status" value="1"/>
</dbReference>
<comment type="caution">
    <text evidence="4">The sequence shown here is derived from an EMBL/GenBank/DDBJ whole genome shotgun (WGS) entry which is preliminary data.</text>
</comment>
<evidence type="ECO:0000313" key="5">
    <source>
        <dbReference type="Proteomes" id="UP000235731"/>
    </source>
</evidence>
<dbReference type="EMBL" id="PNIE01000098">
    <property type="protein sequence ID" value="PMP60792.1"/>
    <property type="molecule type" value="Genomic_DNA"/>
</dbReference>
<reference evidence="4 5" key="1">
    <citation type="submission" date="2018-01" db="EMBL/GenBank/DDBJ databases">
        <title>Metagenomic assembled genomes from two thermal pools in the Uzon Caldera, Kamchatka, Russia.</title>
        <authorList>
            <person name="Wilkins L."/>
            <person name="Ettinger C."/>
        </authorList>
    </citation>
    <scope>NUCLEOTIDE SEQUENCE [LARGE SCALE GENOMIC DNA]</scope>
    <source>
        <strain evidence="4">ZAV-15</strain>
    </source>
</reference>
<dbReference type="Proteomes" id="UP000235731">
    <property type="component" value="Unassembled WGS sequence"/>
</dbReference>
<dbReference type="Gene3D" id="3.40.50.2020">
    <property type="match status" value="1"/>
</dbReference>
<evidence type="ECO:0008006" key="6">
    <source>
        <dbReference type="Google" id="ProtNLM"/>
    </source>
</evidence>
<evidence type="ECO:0000259" key="3">
    <source>
        <dbReference type="Pfam" id="PF18912"/>
    </source>
</evidence>
<dbReference type="CDD" id="cd06223">
    <property type="entry name" value="PRTases_typeI"/>
    <property type="match status" value="1"/>
</dbReference>
<dbReference type="InterPro" id="IPR000836">
    <property type="entry name" value="PRTase_dom"/>
</dbReference>
<dbReference type="AlphaFoldDB" id="A0A2N7PHZ3"/>
<dbReference type="InterPro" id="IPR044005">
    <property type="entry name" value="DZR_2"/>
</dbReference>
<accession>A0A2N7PHZ3</accession>
<dbReference type="Pfam" id="PF18912">
    <property type="entry name" value="DZR_2"/>
    <property type="match status" value="1"/>
</dbReference>
<dbReference type="Pfam" id="PF00156">
    <property type="entry name" value="Pribosyltran"/>
    <property type="match status" value="1"/>
</dbReference>
<evidence type="ECO:0000313" key="4">
    <source>
        <dbReference type="EMBL" id="PMP60792.1"/>
    </source>
</evidence>